<dbReference type="Pfam" id="PF00270">
    <property type="entry name" value="DEAD"/>
    <property type="match status" value="1"/>
</dbReference>
<feature type="binding site" evidence="11">
    <location>
        <position position="442"/>
    </location>
    <ligand>
        <name>Zn(2+)</name>
        <dbReference type="ChEBI" id="CHEBI:29105"/>
        <label>2</label>
    </ligand>
</feature>
<keyword evidence="10 11" id="KW-0413">Isomerase</keyword>
<dbReference type="CDD" id="cd17929">
    <property type="entry name" value="DEXHc_priA"/>
    <property type="match status" value="1"/>
</dbReference>
<feature type="domain" description="Helicase ATP-binding" evidence="12">
    <location>
        <begin position="203"/>
        <end position="369"/>
    </location>
</feature>
<evidence type="ECO:0000259" key="12">
    <source>
        <dbReference type="PROSITE" id="PS51192"/>
    </source>
</evidence>
<keyword evidence="2 11" id="KW-0235">DNA replication</keyword>
<dbReference type="NCBIfam" id="NF004070">
    <property type="entry name" value="PRK05580.2-2"/>
    <property type="match status" value="1"/>
</dbReference>
<dbReference type="InterPro" id="IPR041222">
    <property type="entry name" value="PriA_3primeBD"/>
</dbReference>
<comment type="function">
    <text evidence="11">Initiates the restart of stalled replication forks, which reloads the replicative helicase on sites other than the origin of replication. Recognizes and binds to abandoned replication forks and remodels them to uncover a helicase loading site. Promotes assembly of the primosome at these replication forks.</text>
</comment>
<comment type="subunit">
    <text evidence="11">Component of the replication restart primosome.</text>
</comment>
<evidence type="ECO:0000313" key="13">
    <source>
        <dbReference type="EMBL" id="MFC4292869.1"/>
    </source>
</evidence>
<evidence type="ECO:0000256" key="8">
    <source>
        <dbReference type="ARBA" id="ARBA00022840"/>
    </source>
</evidence>
<keyword evidence="3 11" id="KW-0479">Metal-binding</keyword>
<dbReference type="InterPro" id="IPR042115">
    <property type="entry name" value="PriA_3primeBD_sf"/>
</dbReference>
<organism evidence="13 14">
    <name type="scientific">Sphingorhabdus arenilitoris</name>
    <dbReference type="NCBI Taxonomy" id="1490041"/>
    <lineage>
        <taxon>Bacteria</taxon>
        <taxon>Pseudomonadati</taxon>
        <taxon>Pseudomonadota</taxon>
        <taxon>Alphaproteobacteria</taxon>
        <taxon>Sphingomonadales</taxon>
        <taxon>Sphingomonadaceae</taxon>
        <taxon>Sphingorhabdus</taxon>
    </lineage>
</organism>
<dbReference type="EMBL" id="JBHSDH010000013">
    <property type="protein sequence ID" value="MFC4292869.1"/>
    <property type="molecule type" value="Genomic_DNA"/>
</dbReference>
<keyword evidence="4 11" id="KW-0547">Nucleotide-binding</keyword>
<dbReference type="Pfam" id="PF18319">
    <property type="entry name" value="Zn_ribbon_PriA"/>
    <property type="match status" value="1"/>
</dbReference>
<keyword evidence="6 11" id="KW-0347">Helicase</keyword>
<gene>
    <name evidence="11" type="primary">priA</name>
    <name evidence="13" type="ORF">ACFOWX_10635</name>
</gene>
<evidence type="ECO:0000256" key="10">
    <source>
        <dbReference type="ARBA" id="ARBA00023235"/>
    </source>
</evidence>
<dbReference type="Proteomes" id="UP001595887">
    <property type="component" value="Unassembled WGS sequence"/>
</dbReference>
<evidence type="ECO:0000256" key="1">
    <source>
        <dbReference type="ARBA" id="ARBA00022515"/>
    </source>
</evidence>
<evidence type="ECO:0000256" key="5">
    <source>
        <dbReference type="ARBA" id="ARBA00022801"/>
    </source>
</evidence>
<name>A0ABV8RI51_9SPHN</name>
<feature type="binding site" evidence="11">
    <location>
        <position position="439"/>
    </location>
    <ligand>
        <name>Zn(2+)</name>
        <dbReference type="ChEBI" id="CHEBI:29105"/>
        <label>2</label>
    </ligand>
</feature>
<dbReference type="NCBIfam" id="TIGR00595">
    <property type="entry name" value="priA"/>
    <property type="match status" value="1"/>
</dbReference>
<dbReference type="PANTHER" id="PTHR30580:SF0">
    <property type="entry name" value="PRIMOSOMAL PROTEIN N"/>
    <property type="match status" value="1"/>
</dbReference>
<comment type="similarity">
    <text evidence="11">Belongs to the helicase family. PriA subfamily.</text>
</comment>
<dbReference type="InterPro" id="IPR041236">
    <property type="entry name" value="PriA_C"/>
</dbReference>
<evidence type="ECO:0000256" key="7">
    <source>
        <dbReference type="ARBA" id="ARBA00022833"/>
    </source>
</evidence>
<feature type="binding site" evidence="11">
    <location>
        <position position="457"/>
    </location>
    <ligand>
        <name>Zn(2+)</name>
        <dbReference type="ChEBI" id="CHEBI:29105"/>
        <label>2</label>
    </ligand>
</feature>
<dbReference type="InterPro" id="IPR011545">
    <property type="entry name" value="DEAD/DEAH_box_helicase_dom"/>
</dbReference>
<dbReference type="InterPro" id="IPR005259">
    <property type="entry name" value="PriA"/>
</dbReference>
<proteinExistence type="inferred from homology"/>
<feature type="binding site" evidence="11">
    <location>
        <position position="460"/>
    </location>
    <ligand>
        <name>Zn(2+)</name>
        <dbReference type="ChEBI" id="CHEBI:29105"/>
        <label>2</label>
    </ligand>
</feature>
<dbReference type="InterPro" id="IPR027417">
    <property type="entry name" value="P-loop_NTPase"/>
</dbReference>
<sequence length="721" mass="78505">MNRVRVILLTQAVGPLDYKLPAGMAAKPGSIVVVPLGPRKMVGVVWDEDAFPLDPVDPKKLRAVYELVDTPPLAKGLRQLVNWAADYYITAHANILRMVLSSSSALSSAATITEYRATSRVPTRMTELRAAALDQLEGAQGLVRELASEAGVSDAVIRGLIKAGAFEPVEVGIDTPLLLPDPDFAAPVLNNEQSAAAAAMVGAVKQQQFAPFVLDGVTGSGKTETYFEAVAAALRLGKQTLVLLPEIALTQPFLKRFEERFGTQPATWHSGMRSTQRRRVWRAVADGSAKVVVGARSALFLPYMNPGLIIVDEAHETSFKQEDGVRYHARDVAVMRGKFEGFPVILASATPALESRHMVQTGIYTGLEIPSRFGAAKLPEIKAVDLTLDAPERHHWIAPPLVQALQERIERGEQSLLFLNRRGFAPLTLCRTCGHRFQCPNCTSWMVEHRLVKRLACHHCGHVMPPPSACPECHEEDSLVACGPGVERITEEVQRLFPDARTIMATSDTLWSPEKAAEFVARVEAGAVDIIIGTQLVTKGYHFPNLTLVGVIDADLGLEGGDLRAAERTFQQIAQAAGRAGRGEKPGEVLIQTRSPAHPVIAALVDGDRDAFYDAETEMRKSAGAPPFGRYAAIIISSEDEREAIEAARAIGAAAPKADGIYVYGPAPAPLAMLRGRYRHRLLVHAQRSVDLQSMIRNWLNELNWPRGVRVGVDVDPYSFL</sequence>
<keyword evidence="5 11" id="KW-0378">Hydrolase</keyword>
<feature type="binding site" evidence="11">
    <location>
        <position position="470"/>
    </location>
    <ligand>
        <name>Zn(2+)</name>
        <dbReference type="ChEBI" id="CHEBI:29105"/>
        <label>1</label>
    </ligand>
</feature>
<dbReference type="InterPro" id="IPR014001">
    <property type="entry name" value="Helicase_ATP-bd"/>
</dbReference>
<evidence type="ECO:0000256" key="6">
    <source>
        <dbReference type="ARBA" id="ARBA00022806"/>
    </source>
</evidence>
<evidence type="ECO:0000256" key="9">
    <source>
        <dbReference type="ARBA" id="ARBA00023125"/>
    </source>
</evidence>
<dbReference type="SUPFAM" id="SSF52540">
    <property type="entry name" value="P-loop containing nucleoside triphosphate hydrolases"/>
    <property type="match status" value="2"/>
</dbReference>
<evidence type="ECO:0000256" key="3">
    <source>
        <dbReference type="ARBA" id="ARBA00022723"/>
    </source>
</evidence>
<keyword evidence="7 11" id="KW-0862">Zinc</keyword>
<feature type="binding site" evidence="11">
    <location>
        <position position="433"/>
    </location>
    <ligand>
        <name>Zn(2+)</name>
        <dbReference type="ChEBI" id="CHEBI:29105"/>
        <label>1</label>
    </ligand>
</feature>
<protein>
    <recommendedName>
        <fullName evidence="11">Replication restart protein PriA</fullName>
    </recommendedName>
    <alternativeName>
        <fullName evidence="11">ATP-dependent DNA helicase PriA</fullName>
        <ecNumber evidence="11">5.6.2.4</ecNumber>
    </alternativeName>
    <alternativeName>
        <fullName evidence="11">DNA 3'-5' helicase PriA</fullName>
    </alternativeName>
</protein>
<dbReference type="Gene3D" id="3.40.1440.60">
    <property type="entry name" value="PriA, 3(prime) DNA-binding domain"/>
    <property type="match status" value="1"/>
</dbReference>
<dbReference type="PANTHER" id="PTHR30580">
    <property type="entry name" value="PRIMOSOMAL PROTEIN N"/>
    <property type="match status" value="1"/>
</dbReference>
<dbReference type="PROSITE" id="PS51192">
    <property type="entry name" value="HELICASE_ATP_BIND_1"/>
    <property type="match status" value="1"/>
</dbReference>
<evidence type="ECO:0000256" key="11">
    <source>
        <dbReference type="HAMAP-Rule" id="MF_00983"/>
    </source>
</evidence>
<reference evidence="14" key="1">
    <citation type="journal article" date="2019" name="Int. J. Syst. Evol. Microbiol.">
        <title>The Global Catalogue of Microorganisms (GCM) 10K type strain sequencing project: providing services to taxonomists for standard genome sequencing and annotation.</title>
        <authorList>
            <consortium name="The Broad Institute Genomics Platform"/>
            <consortium name="The Broad Institute Genome Sequencing Center for Infectious Disease"/>
            <person name="Wu L."/>
            <person name="Ma J."/>
        </authorList>
    </citation>
    <scope>NUCLEOTIDE SEQUENCE [LARGE SCALE GENOMIC DNA]</scope>
    <source>
        <strain evidence="14">CECT 8531</strain>
    </source>
</reference>
<comment type="catalytic activity">
    <reaction evidence="11">
        <text>Couples ATP hydrolysis with the unwinding of duplex DNA by translocating in the 3'-5' direction.</text>
        <dbReference type="EC" id="5.6.2.4"/>
    </reaction>
</comment>
<evidence type="ECO:0000313" key="14">
    <source>
        <dbReference type="Proteomes" id="UP001595887"/>
    </source>
</evidence>
<dbReference type="HAMAP" id="MF_00983">
    <property type="entry name" value="PriA"/>
    <property type="match status" value="1"/>
</dbReference>
<dbReference type="GO" id="GO:0016787">
    <property type="term" value="F:hydrolase activity"/>
    <property type="evidence" value="ECO:0007669"/>
    <property type="project" value="UniProtKB-KW"/>
</dbReference>
<comment type="caution">
    <text evidence="13">The sequence shown here is derived from an EMBL/GenBank/DDBJ whole genome shotgun (WGS) entry which is preliminary data.</text>
</comment>
<keyword evidence="14" id="KW-1185">Reference proteome</keyword>
<accession>A0ABV8RI51</accession>
<dbReference type="SMART" id="SM00487">
    <property type="entry name" value="DEXDc"/>
    <property type="match status" value="1"/>
</dbReference>
<evidence type="ECO:0000256" key="4">
    <source>
        <dbReference type="ARBA" id="ARBA00022741"/>
    </source>
</evidence>
<dbReference type="RefSeq" id="WP_381423911.1">
    <property type="nucleotide sequence ID" value="NZ_JBHSDH010000013.1"/>
</dbReference>
<dbReference type="EC" id="5.6.2.4" evidence="11"/>
<keyword evidence="1 11" id="KW-0639">Primosome</keyword>
<dbReference type="Pfam" id="PF18074">
    <property type="entry name" value="PriA_C"/>
    <property type="match status" value="1"/>
</dbReference>
<feature type="binding site" evidence="11">
    <location>
        <position position="473"/>
    </location>
    <ligand>
        <name>Zn(2+)</name>
        <dbReference type="ChEBI" id="CHEBI:29105"/>
        <label>1</label>
    </ligand>
</feature>
<feature type="binding site" evidence="11">
    <location>
        <position position="430"/>
    </location>
    <ligand>
        <name>Zn(2+)</name>
        <dbReference type="ChEBI" id="CHEBI:29105"/>
        <label>1</label>
    </ligand>
</feature>
<keyword evidence="8 11" id="KW-0067">ATP-binding</keyword>
<evidence type="ECO:0000256" key="2">
    <source>
        <dbReference type="ARBA" id="ARBA00022705"/>
    </source>
</evidence>
<comment type="cofactor">
    <cofactor evidence="11">
        <name>Zn(2+)</name>
        <dbReference type="ChEBI" id="CHEBI:29105"/>
    </cofactor>
    <text evidence="11">Binds 2 zinc ions per subunit.</text>
</comment>
<dbReference type="Pfam" id="PF17764">
    <property type="entry name" value="PriA_3primeBD"/>
    <property type="match status" value="1"/>
</dbReference>
<dbReference type="Gene3D" id="3.40.50.300">
    <property type="entry name" value="P-loop containing nucleotide triphosphate hydrolases"/>
    <property type="match status" value="2"/>
</dbReference>
<dbReference type="InterPro" id="IPR040498">
    <property type="entry name" value="PriA_CRR"/>
</dbReference>
<comment type="catalytic activity">
    <reaction evidence="11">
        <text>ATP + H2O = ADP + phosphate + H(+)</text>
        <dbReference type="Rhea" id="RHEA:13065"/>
        <dbReference type="ChEBI" id="CHEBI:15377"/>
        <dbReference type="ChEBI" id="CHEBI:15378"/>
        <dbReference type="ChEBI" id="CHEBI:30616"/>
        <dbReference type="ChEBI" id="CHEBI:43474"/>
        <dbReference type="ChEBI" id="CHEBI:456216"/>
        <dbReference type="EC" id="5.6.2.4"/>
    </reaction>
</comment>
<keyword evidence="9 11" id="KW-0238">DNA-binding</keyword>